<organism evidence="2 3">
    <name type="scientific">Selenomonas ruminantium</name>
    <dbReference type="NCBI Taxonomy" id="971"/>
    <lineage>
        <taxon>Bacteria</taxon>
        <taxon>Bacillati</taxon>
        <taxon>Bacillota</taxon>
        <taxon>Negativicutes</taxon>
        <taxon>Selenomonadales</taxon>
        <taxon>Selenomonadaceae</taxon>
        <taxon>Selenomonas</taxon>
    </lineage>
</organism>
<dbReference type="Proteomes" id="UP000182412">
    <property type="component" value="Unassembled WGS sequence"/>
</dbReference>
<evidence type="ECO:0000256" key="1">
    <source>
        <dbReference type="SAM" id="Phobius"/>
    </source>
</evidence>
<evidence type="ECO:0000313" key="2">
    <source>
        <dbReference type="EMBL" id="SDP48766.1"/>
    </source>
</evidence>
<sequence length="189" mass="21346">MMRKLLAKWKTYHNGHKVAAILWLGFGGTIALLVIFLLVVHLPLERAAQEYRSEAAEAAAEIVTVGNFQNAHLDRKAYLAELNKRQERAHRAVPDSLEQGKFIVYVERLAQQSRIQLQQVSPQSKREEGEKDGLSLHLRLQGGYFSLLRFMRGLQEGERIVVVHNLAVHAEGQQLVTDLAVNIFAVSDK</sequence>
<evidence type="ECO:0000313" key="3">
    <source>
        <dbReference type="Proteomes" id="UP000182412"/>
    </source>
</evidence>
<proteinExistence type="predicted"/>
<dbReference type="RefSeq" id="WP_074572732.1">
    <property type="nucleotide sequence ID" value="NZ_FNJQ01000021.1"/>
</dbReference>
<dbReference type="InterPro" id="IPR014717">
    <property type="entry name" value="Transl_elong_EF1B/ribsomal_bS6"/>
</dbReference>
<feature type="transmembrane region" description="Helical" evidence="1">
    <location>
        <begin position="21"/>
        <end position="44"/>
    </location>
</feature>
<protein>
    <submittedName>
        <fullName evidence="2">Type IV pilus assembly protein PilO</fullName>
    </submittedName>
</protein>
<keyword evidence="1" id="KW-0812">Transmembrane</keyword>
<gene>
    <name evidence="2" type="ORF">SAMN05216366_12134</name>
</gene>
<accession>A0A1H0T5J8</accession>
<dbReference type="GO" id="GO:0043683">
    <property type="term" value="P:type IV pilus assembly"/>
    <property type="evidence" value="ECO:0007669"/>
    <property type="project" value="InterPro"/>
</dbReference>
<reference evidence="2 3" key="1">
    <citation type="submission" date="2016-10" db="EMBL/GenBank/DDBJ databases">
        <authorList>
            <person name="de Groot N.N."/>
        </authorList>
    </citation>
    <scope>NUCLEOTIDE SEQUENCE [LARGE SCALE GENOMIC DNA]</scope>
    <source>
        <strain evidence="2 3">S137</strain>
    </source>
</reference>
<dbReference type="OrthoDB" id="1667096at2"/>
<dbReference type="Gene3D" id="3.30.70.60">
    <property type="match status" value="1"/>
</dbReference>
<dbReference type="Pfam" id="PF04350">
    <property type="entry name" value="PilO"/>
    <property type="match status" value="1"/>
</dbReference>
<keyword evidence="1" id="KW-1133">Transmembrane helix</keyword>
<dbReference type="GO" id="GO:0043107">
    <property type="term" value="P:type IV pilus-dependent motility"/>
    <property type="evidence" value="ECO:0007669"/>
    <property type="project" value="InterPro"/>
</dbReference>
<name>A0A1H0T5J8_SELRU</name>
<keyword evidence="1" id="KW-0472">Membrane</keyword>
<dbReference type="AlphaFoldDB" id="A0A1H0T5J8"/>
<dbReference type="EMBL" id="FNJQ01000021">
    <property type="protein sequence ID" value="SDP48766.1"/>
    <property type="molecule type" value="Genomic_DNA"/>
</dbReference>
<dbReference type="InterPro" id="IPR007445">
    <property type="entry name" value="PilO"/>
</dbReference>